<keyword evidence="1" id="KW-0732">Signal</keyword>
<dbReference type="AlphaFoldDB" id="A0AAU9RX97"/>
<dbReference type="Proteomes" id="UP000836841">
    <property type="component" value="Chromosome 3"/>
</dbReference>
<feature type="signal peptide" evidence="1">
    <location>
        <begin position="1"/>
        <end position="23"/>
    </location>
</feature>
<reference evidence="2 3" key="1">
    <citation type="submission" date="2022-03" db="EMBL/GenBank/DDBJ databases">
        <authorList>
            <person name="Nunn A."/>
            <person name="Chopra R."/>
            <person name="Nunn A."/>
            <person name="Contreras Garrido A."/>
        </authorList>
    </citation>
    <scope>NUCLEOTIDE SEQUENCE [LARGE SCALE GENOMIC DNA]</scope>
</reference>
<organism evidence="2 3">
    <name type="scientific">Thlaspi arvense</name>
    <name type="common">Field penny-cress</name>
    <dbReference type="NCBI Taxonomy" id="13288"/>
    <lineage>
        <taxon>Eukaryota</taxon>
        <taxon>Viridiplantae</taxon>
        <taxon>Streptophyta</taxon>
        <taxon>Embryophyta</taxon>
        <taxon>Tracheophyta</taxon>
        <taxon>Spermatophyta</taxon>
        <taxon>Magnoliopsida</taxon>
        <taxon>eudicotyledons</taxon>
        <taxon>Gunneridae</taxon>
        <taxon>Pentapetalae</taxon>
        <taxon>rosids</taxon>
        <taxon>malvids</taxon>
        <taxon>Brassicales</taxon>
        <taxon>Brassicaceae</taxon>
        <taxon>Thlaspideae</taxon>
        <taxon>Thlaspi</taxon>
    </lineage>
</organism>
<name>A0AAU9RX97_THLAR</name>
<gene>
    <name evidence="2" type="ORF">TAV2_LOCUS11460</name>
</gene>
<accession>A0AAU9RX97</accession>
<feature type="chain" id="PRO_5043986965" evidence="1">
    <location>
        <begin position="24"/>
        <end position="71"/>
    </location>
</feature>
<evidence type="ECO:0000313" key="2">
    <source>
        <dbReference type="EMBL" id="CAH2052423.1"/>
    </source>
</evidence>
<keyword evidence="3" id="KW-1185">Reference proteome</keyword>
<protein>
    <submittedName>
        <fullName evidence="2">Uncharacterized protein</fullName>
    </submittedName>
</protein>
<proteinExistence type="predicted"/>
<evidence type="ECO:0000256" key="1">
    <source>
        <dbReference type="SAM" id="SignalP"/>
    </source>
</evidence>
<sequence length="71" mass="7833">MQSLSLARLTCPVLLSCLVVGSGSNLRGKEEFAEPFNISFRGVWEEEAPLGIVFEPGRSKDFTIYGKKLNV</sequence>
<dbReference type="EMBL" id="OU466859">
    <property type="protein sequence ID" value="CAH2052423.1"/>
    <property type="molecule type" value="Genomic_DNA"/>
</dbReference>
<evidence type="ECO:0000313" key="3">
    <source>
        <dbReference type="Proteomes" id="UP000836841"/>
    </source>
</evidence>